<protein>
    <submittedName>
        <fullName evidence="3">Uncharacterized protein</fullName>
    </submittedName>
</protein>
<evidence type="ECO:0000256" key="1">
    <source>
        <dbReference type="SAM" id="MobiDB-lite"/>
    </source>
</evidence>
<sequence length="116" mass="12087">MSRKPIHGAPLAALILLMAASRVNRWERDRTRHKGSLPPGLSEASPGSYAGKADQGLRERDTEGAQEFRMALPEANFLTPSSTPASSNSGRDGDSSRMTGGGAGSKGCEGSAETNS</sequence>
<keyword evidence="2" id="KW-0732">Signal</keyword>
<organism evidence="3 4">
    <name type="scientific">Blyttiomyces helicus</name>
    <dbReference type="NCBI Taxonomy" id="388810"/>
    <lineage>
        <taxon>Eukaryota</taxon>
        <taxon>Fungi</taxon>
        <taxon>Fungi incertae sedis</taxon>
        <taxon>Chytridiomycota</taxon>
        <taxon>Chytridiomycota incertae sedis</taxon>
        <taxon>Chytridiomycetes</taxon>
        <taxon>Chytridiomycetes incertae sedis</taxon>
        <taxon>Blyttiomyces</taxon>
    </lineage>
</organism>
<accession>A0A4P9W0Y7</accession>
<proteinExistence type="predicted"/>
<dbReference type="EMBL" id="ML000207">
    <property type="protein sequence ID" value="RKO84348.1"/>
    <property type="molecule type" value="Genomic_DNA"/>
</dbReference>
<evidence type="ECO:0000313" key="4">
    <source>
        <dbReference type="Proteomes" id="UP000269721"/>
    </source>
</evidence>
<feature type="region of interest" description="Disordered" evidence="1">
    <location>
        <begin position="29"/>
        <end position="116"/>
    </location>
</feature>
<evidence type="ECO:0000256" key="2">
    <source>
        <dbReference type="SAM" id="SignalP"/>
    </source>
</evidence>
<dbReference type="AlphaFoldDB" id="A0A4P9W0Y7"/>
<name>A0A4P9W0Y7_9FUNG</name>
<keyword evidence="4" id="KW-1185">Reference proteome</keyword>
<evidence type="ECO:0000313" key="3">
    <source>
        <dbReference type="EMBL" id="RKO84348.1"/>
    </source>
</evidence>
<feature type="chain" id="PRO_5020716696" evidence="2">
    <location>
        <begin position="26"/>
        <end position="116"/>
    </location>
</feature>
<dbReference type="Proteomes" id="UP000269721">
    <property type="component" value="Unassembled WGS sequence"/>
</dbReference>
<gene>
    <name evidence="3" type="ORF">BDK51DRAFT_31069</name>
</gene>
<reference evidence="4" key="1">
    <citation type="journal article" date="2018" name="Nat. Microbiol.">
        <title>Leveraging single-cell genomics to expand the fungal tree of life.</title>
        <authorList>
            <person name="Ahrendt S.R."/>
            <person name="Quandt C.A."/>
            <person name="Ciobanu D."/>
            <person name="Clum A."/>
            <person name="Salamov A."/>
            <person name="Andreopoulos B."/>
            <person name="Cheng J.F."/>
            <person name="Woyke T."/>
            <person name="Pelin A."/>
            <person name="Henrissat B."/>
            <person name="Reynolds N.K."/>
            <person name="Benny G.L."/>
            <person name="Smith M.E."/>
            <person name="James T.Y."/>
            <person name="Grigoriev I.V."/>
        </authorList>
    </citation>
    <scope>NUCLEOTIDE SEQUENCE [LARGE SCALE GENOMIC DNA]</scope>
</reference>
<feature type="signal peptide" evidence="2">
    <location>
        <begin position="1"/>
        <end position="25"/>
    </location>
</feature>